<keyword evidence="2" id="KW-0472">Membrane</keyword>
<feature type="transmembrane region" description="Helical" evidence="2">
    <location>
        <begin position="106"/>
        <end position="124"/>
    </location>
</feature>
<feature type="region of interest" description="Disordered" evidence="1">
    <location>
        <begin position="343"/>
        <end position="362"/>
    </location>
</feature>
<feature type="transmembrane region" description="Helical" evidence="2">
    <location>
        <begin position="136"/>
        <end position="156"/>
    </location>
</feature>
<feature type="region of interest" description="Disordered" evidence="1">
    <location>
        <begin position="602"/>
        <end position="705"/>
    </location>
</feature>
<dbReference type="Pfam" id="PF20684">
    <property type="entry name" value="Fung_rhodopsin"/>
    <property type="match status" value="1"/>
</dbReference>
<evidence type="ECO:0000313" key="5">
    <source>
        <dbReference type="Proteomes" id="UP000799764"/>
    </source>
</evidence>
<reference evidence="4" key="1">
    <citation type="journal article" date="2020" name="Stud. Mycol.">
        <title>101 Dothideomycetes genomes: a test case for predicting lifestyles and emergence of pathogens.</title>
        <authorList>
            <person name="Haridas S."/>
            <person name="Albert R."/>
            <person name="Binder M."/>
            <person name="Bloem J."/>
            <person name="Labutti K."/>
            <person name="Salamov A."/>
            <person name="Andreopoulos B."/>
            <person name="Baker S."/>
            <person name="Barry K."/>
            <person name="Bills G."/>
            <person name="Bluhm B."/>
            <person name="Cannon C."/>
            <person name="Castanera R."/>
            <person name="Culley D."/>
            <person name="Daum C."/>
            <person name="Ezra D."/>
            <person name="Gonzalez J."/>
            <person name="Henrissat B."/>
            <person name="Kuo A."/>
            <person name="Liang C."/>
            <person name="Lipzen A."/>
            <person name="Lutzoni F."/>
            <person name="Magnuson J."/>
            <person name="Mondo S."/>
            <person name="Nolan M."/>
            <person name="Ohm R."/>
            <person name="Pangilinan J."/>
            <person name="Park H.-J."/>
            <person name="Ramirez L."/>
            <person name="Alfaro M."/>
            <person name="Sun H."/>
            <person name="Tritt A."/>
            <person name="Yoshinaga Y."/>
            <person name="Zwiers L.-H."/>
            <person name="Turgeon B."/>
            <person name="Goodwin S."/>
            <person name="Spatafora J."/>
            <person name="Crous P."/>
            <person name="Grigoriev I."/>
        </authorList>
    </citation>
    <scope>NUCLEOTIDE SEQUENCE</scope>
    <source>
        <strain evidence="4">CBS 690.94</strain>
    </source>
</reference>
<feature type="domain" description="Rhodopsin" evidence="3">
    <location>
        <begin position="44"/>
        <end position="275"/>
    </location>
</feature>
<keyword evidence="5" id="KW-1185">Reference proteome</keyword>
<evidence type="ECO:0000256" key="2">
    <source>
        <dbReference type="SAM" id="Phobius"/>
    </source>
</evidence>
<sequence>MNIPRTSLKQRAVTTYTEDKSNIITIVTWATLVVSILVFLARQCIKLAIHRRKTGIDDLFMLTSTVFAVALSVTVLILASDGLGVLGVLTIRRADAIQKGYYASDFLYILTIGFAKLALVSFFYNVHHQRGQRRAVLAIGIFILAWTLASLVAVAFQCGLPKPWEILTLHCYNIGVFWIVYCIIDMTSDIAIVMLSINLVAYLRVRLSRKVAVVACFAPRILVIGVALARLFYLYPISPHNNPAFHLWVPLIITQVQACLSIVTACIPYVRAFFETPDSNRRSQARSKHVTIEEESYGCCGYPQGYKKAHGHSIDSTVFANSAYGRTSDVSPRIPSPRPVSPLIARFDTPPNTSACGSRTPSERGLRLFIPEQNKTQHENDLTSPQTASSNALSPACPSPHPLLSSIALAHVRSSMLPAADETGSRSAMEHANNAVPSLSRPQPPRRFSLFPTQHQQYSPLPQQRTRPPLTIPSPIVERSRTNAASAMRPMSTSPIPGTRGRSPNAPLREPPTPRLMFPPRPSSSLEKVAYDDPLRTGPIVMTTFEAVPASMPAAIPIRHDTTSTVTSIPSHYVRPSSTAHSSTFSSPQSVPSYYIGTPPTAHPHVFPQSNPYAYEAPPHPMIPPTSPQRQRNKRILTPQNSSRFDQISPVSPMTPSSPRPLWREENGNRSAETPKSPHGWEEAPPMPMVRDVRNSPRIVVQRFS</sequence>
<dbReference type="InterPro" id="IPR049326">
    <property type="entry name" value="Rhodopsin_dom_fungi"/>
</dbReference>
<dbReference type="Proteomes" id="UP000799764">
    <property type="component" value="Unassembled WGS sequence"/>
</dbReference>
<comment type="caution">
    <text evidence="4">The sequence shown here is derived from an EMBL/GenBank/DDBJ whole genome shotgun (WGS) entry which is preliminary data.</text>
</comment>
<organism evidence="4 5">
    <name type="scientific">Karstenula rhodostoma CBS 690.94</name>
    <dbReference type="NCBI Taxonomy" id="1392251"/>
    <lineage>
        <taxon>Eukaryota</taxon>
        <taxon>Fungi</taxon>
        <taxon>Dikarya</taxon>
        <taxon>Ascomycota</taxon>
        <taxon>Pezizomycotina</taxon>
        <taxon>Dothideomycetes</taxon>
        <taxon>Pleosporomycetidae</taxon>
        <taxon>Pleosporales</taxon>
        <taxon>Massarineae</taxon>
        <taxon>Didymosphaeriaceae</taxon>
        <taxon>Karstenula</taxon>
    </lineage>
</organism>
<accession>A0A9P4P695</accession>
<dbReference type="PANTHER" id="PTHR39614">
    <property type="entry name" value="INTEGRAL MEMBRANE PROTEIN"/>
    <property type="match status" value="1"/>
</dbReference>
<feature type="transmembrane region" description="Helical" evidence="2">
    <location>
        <begin position="176"/>
        <end position="200"/>
    </location>
</feature>
<name>A0A9P4P695_9PLEO</name>
<dbReference type="AlphaFoldDB" id="A0A9P4P695"/>
<keyword evidence="2" id="KW-1133">Transmembrane helix</keyword>
<feature type="transmembrane region" description="Helical" evidence="2">
    <location>
        <begin position="212"/>
        <end position="235"/>
    </location>
</feature>
<dbReference type="PANTHER" id="PTHR39614:SF2">
    <property type="entry name" value="INTEGRAL MEMBRANE PROTEIN"/>
    <property type="match status" value="1"/>
</dbReference>
<gene>
    <name evidence="4" type="ORF">P171DRAFT_437174</name>
</gene>
<evidence type="ECO:0000313" key="4">
    <source>
        <dbReference type="EMBL" id="KAF2438092.1"/>
    </source>
</evidence>
<feature type="region of interest" description="Disordered" evidence="1">
    <location>
        <begin position="376"/>
        <end position="398"/>
    </location>
</feature>
<dbReference type="EMBL" id="MU001513">
    <property type="protein sequence ID" value="KAF2438092.1"/>
    <property type="molecule type" value="Genomic_DNA"/>
</dbReference>
<evidence type="ECO:0000259" key="3">
    <source>
        <dbReference type="Pfam" id="PF20684"/>
    </source>
</evidence>
<protein>
    <recommendedName>
        <fullName evidence="3">Rhodopsin domain-containing protein</fullName>
    </recommendedName>
</protein>
<dbReference type="OrthoDB" id="3918601at2759"/>
<feature type="transmembrane region" description="Helical" evidence="2">
    <location>
        <begin position="62"/>
        <end position="86"/>
    </location>
</feature>
<feature type="compositionally biased region" description="Polar residues" evidence="1">
    <location>
        <begin position="638"/>
        <end position="657"/>
    </location>
</feature>
<feature type="compositionally biased region" description="Polar residues" evidence="1">
    <location>
        <begin position="451"/>
        <end position="466"/>
    </location>
</feature>
<feature type="region of interest" description="Disordered" evidence="1">
    <location>
        <begin position="418"/>
        <end position="524"/>
    </location>
</feature>
<feature type="compositionally biased region" description="Polar residues" evidence="1">
    <location>
        <begin position="382"/>
        <end position="393"/>
    </location>
</feature>
<feature type="compositionally biased region" description="Pro residues" evidence="1">
    <location>
        <begin position="509"/>
        <end position="522"/>
    </location>
</feature>
<feature type="transmembrane region" description="Helical" evidence="2">
    <location>
        <begin position="23"/>
        <end position="41"/>
    </location>
</feature>
<proteinExistence type="predicted"/>
<evidence type="ECO:0000256" key="1">
    <source>
        <dbReference type="SAM" id="MobiDB-lite"/>
    </source>
</evidence>
<feature type="compositionally biased region" description="Pro residues" evidence="1">
    <location>
        <begin position="618"/>
        <end position="627"/>
    </location>
</feature>
<keyword evidence="2" id="KW-0812">Transmembrane</keyword>
<feature type="compositionally biased region" description="Polar residues" evidence="1">
    <location>
        <begin position="350"/>
        <end position="360"/>
    </location>
</feature>